<proteinExistence type="predicted"/>
<dbReference type="CDD" id="cd18316">
    <property type="entry name" value="BTB_POZ_KCTD-like"/>
    <property type="match status" value="1"/>
</dbReference>
<keyword evidence="3" id="KW-1185">Reference proteome</keyword>
<protein>
    <recommendedName>
        <fullName evidence="1">BTB domain-containing protein</fullName>
    </recommendedName>
</protein>
<dbReference type="InterPro" id="IPR003131">
    <property type="entry name" value="T1-type_BTB"/>
</dbReference>
<dbReference type="STRING" id="1450535.A0A317WKK7"/>
<dbReference type="InterPro" id="IPR045068">
    <property type="entry name" value="BACURD1-3"/>
</dbReference>
<dbReference type="GeneID" id="37115452"/>
<dbReference type="EMBL" id="MSFK01000015">
    <property type="protein sequence ID" value="PWY86595.1"/>
    <property type="molecule type" value="Genomic_DNA"/>
</dbReference>
<dbReference type="Pfam" id="PF02214">
    <property type="entry name" value="BTB_2"/>
    <property type="match status" value="1"/>
</dbReference>
<evidence type="ECO:0000313" key="3">
    <source>
        <dbReference type="Proteomes" id="UP000246702"/>
    </source>
</evidence>
<dbReference type="OrthoDB" id="2414723at2759"/>
<feature type="domain" description="BTB" evidence="1">
    <location>
        <begin position="12"/>
        <end position="79"/>
    </location>
</feature>
<dbReference type="RefSeq" id="XP_025467186.1">
    <property type="nucleotide sequence ID" value="XM_025613309.1"/>
</dbReference>
<dbReference type="SMART" id="SM00225">
    <property type="entry name" value="BTB"/>
    <property type="match status" value="1"/>
</dbReference>
<evidence type="ECO:0000313" key="2">
    <source>
        <dbReference type="EMBL" id="PWY86595.1"/>
    </source>
</evidence>
<comment type="caution">
    <text evidence="2">The sequence shown here is derived from an EMBL/GenBank/DDBJ whole genome shotgun (WGS) entry which is preliminary data.</text>
</comment>
<dbReference type="InterPro" id="IPR000210">
    <property type="entry name" value="BTB/POZ_dom"/>
</dbReference>
<name>A0A317WKK7_9EURO</name>
<organism evidence="2 3">
    <name type="scientific">Aspergillus sclerotioniger CBS 115572</name>
    <dbReference type="NCBI Taxonomy" id="1450535"/>
    <lineage>
        <taxon>Eukaryota</taxon>
        <taxon>Fungi</taxon>
        <taxon>Dikarya</taxon>
        <taxon>Ascomycota</taxon>
        <taxon>Pezizomycotina</taxon>
        <taxon>Eurotiomycetes</taxon>
        <taxon>Eurotiomycetidae</taxon>
        <taxon>Eurotiales</taxon>
        <taxon>Aspergillaceae</taxon>
        <taxon>Aspergillus</taxon>
        <taxon>Aspergillus subgen. Circumdati</taxon>
    </lineage>
</organism>
<dbReference type="SUPFAM" id="SSF54695">
    <property type="entry name" value="POZ domain"/>
    <property type="match status" value="1"/>
</dbReference>
<dbReference type="Gene3D" id="3.30.710.10">
    <property type="entry name" value="Potassium Channel Kv1.1, Chain A"/>
    <property type="match status" value="1"/>
</dbReference>
<evidence type="ECO:0000259" key="1">
    <source>
        <dbReference type="PROSITE" id="PS50097"/>
    </source>
</evidence>
<dbReference type="PANTHER" id="PTHR11145">
    <property type="entry name" value="BTB/POZ DOMAIN-CONTAINING ADAPTER FOR CUL3-MEDIATED RHOA DEGRADATION PROTEIN FAMILY MEMBER"/>
    <property type="match status" value="1"/>
</dbReference>
<dbReference type="GO" id="GO:0051260">
    <property type="term" value="P:protein homooligomerization"/>
    <property type="evidence" value="ECO:0007669"/>
    <property type="project" value="InterPro"/>
</dbReference>
<accession>A0A317WKK7</accession>
<reference evidence="2 3" key="1">
    <citation type="submission" date="2016-12" db="EMBL/GenBank/DDBJ databases">
        <title>The genomes of Aspergillus section Nigri reveals drivers in fungal speciation.</title>
        <authorList>
            <consortium name="DOE Joint Genome Institute"/>
            <person name="Vesth T.C."/>
            <person name="Nybo J."/>
            <person name="Theobald S."/>
            <person name="Brandl J."/>
            <person name="Frisvad J.C."/>
            <person name="Nielsen K.F."/>
            <person name="Lyhne E.K."/>
            <person name="Kogle M.E."/>
            <person name="Kuo A."/>
            <person name="Riley R."/>
            <person name="Clum A."/>
            <person name="Nolan M."/>
            <person name="Lipzen A."/>
            <person name="Salamov A."/>
            <person name="Henrissat B."/>
            <person name="Wiebenga A."/>
            <person name="De Vries R.P."/>
            <person name="Grigoriev I.V."/>
            <person name="Mortensen U.H."/>
            <person name="Andersen M.R."/>
            <person name="Baker S.E."/>
        </authorList>
    </citation>
    <scope>NUCLEOTIDE SEQUENCE [LARGE SCALE GENOMIC DNA]</scope>
    <source>
        <strain evidence="2 3">CBS 115572</strain>
    </source>
</reference>
<dbReference type="PROSITE" id="PS50097">
    <property type="entry name" value="BTB"/>
    <property type="match status" value="1"/>
</dbReference>
<dbReference type="Proteomes" id="UP000246702">
    <property type="component" value="Unassembled WGS sequence"/>
</dbReference>
<sequence length="240" mass="27789">MTTPSPSSPPDRRLTLQVGERIFTTTRSTLSESTFLDSLLSSRWTSNALPDGSYFIDVDPTLFEHILRYLRRGIYPLFYSPDKGHDYALYAALLEEARYLGILKLQTWLEEKRYLNAVEVSTWMETIDDGDTSFLEKTRPANEWMELYPEWGVKKTYLCPRRIVVHRGSPGACGRQCRNARGDREDKYDEEPVLKLFVVHKKVIFNGDVLRRQMSEDNQESKEGAQDTTWLLRYTSVSGT</sequence>
<dbReference type="AlphaFoldDB" id="A0A317WKK7"/>
<dbReference type="PANTHER" id="PTHR11145:SF8">
    <property type="entry name" value="RE57120P"/>
    <property type="match status" value="1"/>
</dbReference>
<gene>
    <name evidence="2" type="ORF">BO94DRAFT_546819</name>
</gene>
<dbReference type="InterPro" id="IPR011333">
    <property type="entry name" value="SKP1/BTB/POZ_sf"/>
</dbReference>